<accession>A0ACA9LFP5</accession>
<evidence type="ECO:0000313" key="2">
    <source>
        <dbReference type="Proteomes" id="UP000789525"/>
    </source>
</evidence>
<keyword evidence="2" id="KW-1185">Reference proteome</keyword>
<protein>
    <submittedName>
        <fullName evidence="1">1994_t:CDS:1</fullName>
    </submittedName>
</protein>
<reference evidence="1" key="1">
    <citation type="submission" date="2021-06" db="EMBL/GenBank/DDBJ databases">
        <authorList>
            <person name="Kallberg Y."/>
            <person name="Tangrot J."/>
            <person name="Rosling A."/>
        </authorList>
    </citation>
    <scope>NUCLEOTIDE SEQUENCE</scope>
    <source>
        <strain evidence="1">CL356</strain>
    </source>
</reference>
<gene>
    <name evidence="1" type="ORF">ACOLOM_LOCUS3893</name>
</gene>
<dbReference type="EMBL" id="CAJVPT010006004">
    <property type="protein sequence ID" value="CAG8526594.1"/>
    <property type="molecule type" value="Genomic_DNA"/>
</dbReference>
<dbReference type="Proteomes" id="UP000789525">
    <property type="component" value="Unassembled WGS sequence"/>
</dbReference>
<sequence>MKYQQIDLPVIDLSPLEDNLTNSSPEVLDQISKDIKLACTKYGAFYITSSSFKLEDQKLILESSRKFFDLSESIKKKIPIKSGGFTRGYVGIGSESGSHRVEIKEAFSYGYEWKEGEKPTNPMQGQNEWGNLEQILGEEWCESLRRYYNQMVHLTELVVNSLEVALGMELKGYCKGGETISVLRLFKYFPYENKEKEESTSEKIGCSPHTVLQPEDTQGLQMFYDNQWWDIPSKPVSFVVNCGDYLSLLTRGAYVYDCKFPEFNQDDDNKALRSKELSLFQDQRADSNNGNENKLDLSEKCFGEATIIGDNNPGPMFALLK</sequence>
<comment type="caution">
    <text evidence="1">The sequence shown here is derived from an EMBL/GenBank/DDBJ whole genome shotgun (WGS) entry which is preliminary data.</text>
</comment>
<evidence type="ECO:0000313" key="1">
    <source>
        <dbReference type="EMBL" id="CAG8526594.1"/>
    </source>
</evidence>
<organism evidence="1 2">
    <name type="scientific">Acaulospora colombiana</name>
    <dbReference type="NCBI Taxonomy" id="27376"/>
    <lineage>
        <taxon>Eukaryota</taxon>
        <taxon>Fungi</taxon>
        <taxon>Fungi incertae sedis</taxon>
        <taxon>Mucoromycota</taxon>
        <taxon>Glomeromycotina</taxon>
        <taxon>Glomeromycetes</taxon>
        <taxon>Diversisporales</taxon>
        <taxon>Acaulosporaceae</taxon>
        <taxon>Acaulospora</taxon>
    </lineage>
</organism>
<proteinExistence type="predicted"/>
<name>A0ACA9LFP5_9GLOM</name>